<dbReference type="GO" id="GO:0005886">
    <property type="term" value="C:plasma membrane"/>
    <property type="evidence" value="ECO:0007669"/>
    <property type="project" value="TreeGrafter"/>
</dbReference>
<feature type="transmembrane region" description="Helical" evidence="6">
    <location>
        <begin position="61"/>
        <end position="80"/>
    </location>
</feature>
<dbReference type="InterPro" id="IPR020846">
    <property type="entry name" value="MFS_dom"/>
</dbReference>
<keyword evidence="2" id="KW-0813">Transport</keyword>
<keyword evidence="4 6" id="KW-1133">Transmembrane helix</keyword>
<feature type="transmembrane region" description="Helical" evidence="6">
    <location>
        <begin position="316"/>
        <end position="339"/>
    </location>
</feature>
<protein>
    <submittedName>
        <fullName evidence="8">Putative transporter</fullName>
    </submittedName>
</protein>
<dbReference type="Pfam" id="PF07690">
    <property type="entry name" value="MFS_1"/>
    <property type="match status" value="1"/>
</dbReference>
<comment type="caution">
    <text evidence="8">The sequence shown here is derived from an EMBL/GenBank/DDBJ whole genome shotgun (WGS) entry which is preliminary data.</text>
</comment>
<dbReference type="AlphaFoldDB" id="A0A0M8N148"/>
<feature type="transmembrane region" description="Helical" evidence="6">
    <location>
        <begin position="290"/>
        <end position="310"/>
    </location>
</feature>
<dbReference type="InterPro" id="IPR036259">
    <property type="entry name" value="MFS_trans_sf"/>
</dbReference>
<feature type="transmembrane region" description="Helical" evidence="6">
    <location>
        <begin position="32"/>
        <end position="54"/>
    </location>
</feature>
<evidence type="ECO:0000256" key="1">
    <source>
        <dbReference type="ARBA" id="ARBA00004141"/>
    </source>
</evidence>
<evidence type="ECO:0000256" key="3">
    <source>
        <dbReference type="ARBA" id="ARBA00022692"/>
    </source>
</evidence>
<accession>A0A0M8N148</accession>
<dbReference type="OrthoDB" id="2985014at2759"/>
<keyword evidence="3 6" id="KW-0812">Transmembrane</keyword>
<dbReference type="PROSITE" id="PS50850">
    <property type="entry name" value="MFS"/>
    <property type="match status" value="1"/>
</dbReference>
<evidence type="ECO:0000256" key="5">
    <source>
        <dbReference type="ARBA" id="ARBA00023136"/>
    </source>
</evidence>
<keyword evidence="5 6" id="KW-0472">Membrane</keyword>
<feature type="transmembrane region" description="Helical" evidence="6">
    <location>
        <begin position="383"/>
        <end position="403"/>
    </location>
</feature>
<dbReference type="FunFam" id="1.20.1250.20:FF:000068">
    <property type="entry name" value="MFS general substrate transporter"/>
    <property type="match status" value="1"/>
</dbReference>
<dbReference type="SUPFAM" id="SSF103473">
    <property type="entry name" value="MFS general substrate transporter"/>
    <property type="match status" value="1"/>
</dbReference>
<dbReference type="Gene3D" id="1.20.1250.20">
    <property type="entry name" value="MFS general substrate transporter like domains"/>
    <property type="match status" value="2"/>
</dbReference>
<feature type="transmembrane region" description="Helical" evidence="6">
    <location>
        <begin position="86"/>
        <end position="109"/>
    </location>
</feature>
<evidence type="ECO:0000259" key="7">
    <source>
        <dbReference type="PROSITE" id="PS50850"/>
    </source>
</evidence>
<feature type="transmembrane region" description="Helical" evidence="6">
    <location>
        <begin position="121"/>
        <end position="142"/>
    </location>
</feature>
<dbReference type="InterPro" id="IPR011701">
    <property type="entry name" value="MFS"/>
</dbReference>
<feature type="transmembrane region" description="Helical" evidence="6">
    <location>
        <begin position="266"/>
        <end position="283"/>
    </location>
</feature>
<dbReference type="Proteomes" id="UP000053831">
    <property type="component" value="Unassembled WGS sequence"/>
</dbReference>
<organism evidence="8 9">
    <name type="scientific">Escovopsis weberi</name>
    <dbReference type="NCBI Taxonomy" id="150374"/>
    <lineage>
        <taxon>Eukaryota</taxon>
        <taxon>Fungi</taxon>
        <taxon>Dikarya</taxon>
        <taxon>Ascomycota</taxon>
        <taxon>Pezizomycotina</taxon>
        <taxon>Sordariomycetes</taxon>
        <taxon>Hypocreomycetidae</taxon>
        <taxon>Hypocreales</taxon>
        <taxon>Hypocreaceae</taxon>
        <taxon>Escovopsis</taxon>
    </lineage>
</organism>
<gene>
    <name evidence="8" type="ORF">ESCO_003674</name>
</gene>
<name>A0A0M8N148_ESCWE</name>
<keyword evidence="9" id="KW-1185">Reference proteome</keyword>
<feature type="transmembrane region" description="Helical" evidence="6">
    <location>
        <begin position="226"/>
        <end position="246"/>
    </location>
</feature>
<dbReference type="PANTHER" id="PTHR43791">
    <property type="entry name" value="PERMEASE-RELATED"/>
    <property type="match status" value="1"/>
</dbReference>
<feature type="domain" description="Major facilitator superfamily (MFS) profile" evidence="7">
    <location>
        <begin position="1"/>
        <end position="408"/>
    </location>
</feature>
<evidence type="ECO:0000256" key="4">
    <source>
        <dbReference type="ARBA" id="ARBA00022989"/>
    </source>
</evidence>
<evidence type="ECO:0000313" key="8">
    <source>
        <dbReference type="EMBL" id="KOS22968.1"/>
    </source>
</evidence>
<dbReference type="PANTHER" id="PTHR43791:SF46">
    <property type="entry name" value="MAJOR FACILITATOR SUPERFAMILY (MFS) PROFILE DOMAIN-CONTAINING PROTEIN-RELATED"/>
    <property type="match status" value="1"/>
</dbReference>
<dbReference type="EMBL" id="LGSR01000002">
    <property type="protein sequence ID" value="KOS22968.1"/>
    <property type="molecule type" value="Genomic_DNA"/>
</dbReference>
<feature type="transmembrane region" description="Helical" evidence="6">
    <location>
        <begin position="154"/>
        <end position="176"/>
    </location>
</feature>
<evidence type="ECO:0000256" key="6">
    <source>
        <dbReference type="SAM" id="Phobius"/>
    </source>
</evidence>
<sequence length="439" mass="49165">MYLLAFLDRVNIANAKLLGLAEDLNLGSGDKYNTALVIFFIPYVIFEMPFNVVMKKVKPHVWLSVNMFLFGFLTIMQGLVKNYSGLLAVRFFLGLCETSMFPGSFYLIGMWYKRKEGQKRYSFFFSSTTLAGAFGGLLAAAIGKMDHLHGYRGWRWIFIIEGGITVFFSFILFFLLPDFPEEVKWLKEDERAFVAARLRADQGTGSGHEATVTAHHFFAIFKDLKMVLGGFMYLGLIVPAYGYAYFAPTIVSTFHYSPIESQLRSVPPWAASFVFSLMCAYLSDRLRHRFLFAVMCMLITIAGFIILLVVHDNRNVEYGALFLIAGGCYSAMPIVVCWYNMNIGGHIRRALGSAWQVAFGNLGGIIAVYLFLTKDAPRFTVGYSVGLAFTGLSVVSSTIYALACLKTNKDRDAAADAPLLSEEEKQELGDSAPTYRYLL</sequence>
<evidence type="ECO:0000256" key="2">
    <source>
        <dbReference type="ARBA" id="ARBA00022448"/>
    </source>
</evidence>
<evidence type="ECO:0000313" key="9">
    <source>
        <dbReference type="Proteomes" id="UP000053831"/>
    </source>
</evidence>
<feature type="transmembrane region" description="Helical" evidence="6">
    <location>
        <begin position="351"/>
        <end position="371"/>
    </location>
</feature>
<dbReference type="FunFam" id="1.20.1250.20:FF:000034">
    <property type="entry name" value="MFS general substrate transporter"/>
    <property type="match status" value="1"/>
</dbReference>
<dbReference type="GO" id="GO:0022857">
    <property type="term" value="F:transmembrane transporter activity"/>
    <property type="evidence" value="ECO:0007669"/>
    <property type="project" value="InterPro"/>
</dbReference>
<comment type="subcellular location">
    <subcellularLocation>
        <location evidence="1">Membrane</location>
        <topology evidence="1">Multi-pass membrane protein</topology>
    </subcellularLocation>
</comment>
<reference evidence="8 9" key="1">
    <citation type="submission" date="2015-07" db="EMBL/GenBank/DDBJ databases">
        <title>The genome of the fungus Escovopsis weberi, a specialized disease agent of ant agriculture.</title>
        <authorList>
            <person name="de Man T.J."/>
            <person name="Stajich J.E."/>
            <person name="Kubicek C.P."/>
            <person name="Chenthamara K."/>
            <person name="Atanasova L."/>
            <person name="Druzhinina I.S."/>
            <person name="Birnbaum S."/>
            <person name="Barribeau S.M."/>
            <person name="Teiling C."/>
            <person name="Suen G."/>
            <person name="Currie C."/>
            <person name="Gerardo N.M."/>
        </authorList>
    </citation>
    <scope>NUCLEOTIDE SEQUENCE [LARGE SCALE GENOMIC DNA]</scope>
</reference>
<proteinExistence type="predicted"/>
<dbReference type="STRING" id="150374.A0A0M8N148"/>